<dbReference type="PANTHER" id="PTHR47326:SF1">
    <property type="entry name" value="HTH PSQ-TYPE DOMAIN-CONTAINING PROTEIN"/>
    <property type="match status" value="1"/>
</dbReference>
<feature type="non-terminal residue" evidence="1">
    <location>
        <position position="1"/>
    </location>
</feature>
<proteinExistence type="predicted"/>
<dbReference type="Proteomes" id="UP000008237">
    <property type="component" value="Unassembled WGS sequence"/>
</dbReference>
<feature type="non-terminal residue" evidence="1">
    <location>
        <position position="167"/>
    </location>
</feature>
<evidence type="ECO:0000313" key="1">
    <source>
        <dbReference type="EMBL" id="EFN76234.1"/>
    </source>
</evidence>
<accession>E2C748</accession>
<dbReference type="InterPro" id="IPR036397">
    <property type="entry name" value="RNaseH_sf"/>
</dbReference>
<dbReference type="Gene3D" id="3.30.420.10">
    <property type="entry name" value="Ribonuclease H-like superfamily/Ribonuclease H"/>
    <property type="match status" value="2"/>
</dbReference>
<dbReference type="GO" id="GO:0003676">
    <property type="term" value="F:nucleic acid binding"/>
    <property type="evidence" value="ECO:0007669"/>
    <property type="project" value="InterPro"/>
</dbReference>
<evidence type="ECO:0000313" key="2">
    <source>
        <dbReference type="Proteomes" id="UP000008237"/>
    </source>
</evidence>
<dbReference type="AlphaFoldDB" id="E2C748"/>
<evidence type="ECO:0008006" key="3">
    <source>
        <dbReference type="Google" id="ProtNLM"/>
    </source>
</evidence>
<sequence length="167" mass="19449">YFQHDGAPPHNTHLMREHLNAVFLHRRIGRGGTVQSPPRSLDLTPLDFCLWVDADFLNKIIFSDEAHFHLDGLINRQNCIWDSENPRVIVKKQMHPQRVIVWCEFWAGGIIEPFFFENAAGQAITVNGARYRDMIIQFFVPKLQDMDVNNMWFQQDSATCHTARETI</sequence>
<organism evidence="2">
    <name type="scientific">Harpegnathos saltator</name>
    <name type="common">Jerdon's jumping ant</name>
    <dbReference type="NCBI Taxonomy" id="610380"/>
    <lineage>
        <taxon>Eukaryota</taxon>
        <taxon>Metazoa</taxon>
        <taxon>Ecdysozoa</taxon>
        <taxon>Arthropoda</taxon>
        <taxon>Hexapoda</taxon>
        <taxon>Insecta</taxon>
        <taxon>Pterygota</taxon>
        <taxon>Neoptera</taxon>
        <taxon>Endopterygota</taxon>
        <taxon>Hymenoptera</taxon>
        <taxon>Apocrita</taxon>
        <taxon>Aculeata</taxon>
        <taxon>Formicoidea</taxon>
        <taxon>Formicidae</taxon>
        <taxon>Ponerinae</taxon>
        <taxon>Ponerini</taxon>
        <taxon>Harpegnathos</taxon>
    </lineage>
</organism>
<gene>
    <name evidence="1" type="ORF">EAI_06029</name>
</gene>
<dbReference type="STRING" id="610380.E2C748"/>
<name>E2C748_HARSA</name>
<dbReference type="InParanoid" id="E2C748"/>
<protein>
    <recommendedName>
        <fullName evidence="3">Transposable element Tc3 transposase</fullName>
    </recommendedName>
</protein>
<reference evidence="1 2" key="1">
    <citation type="journal article" date="2010" name="Science">
        <title>Genomic comparison of the ants Camponotus floridanus and Harpegnathos saltator.</title>
        <authorList>
            <person name="Bonasio R."/>
            <person name="Zhang G."/>
            <person name="Ye C."/>
            <person name="Mutti N.S."/>
            <person name="Fang X."/>
            <person name="Qin N."/>
            <person name="Donahue G."/>
            <person name="Yang P."/>
            <person name="Li Q."/>
            <person name="Li C."/>
            <person name="Zhang P."/>
            <person name="Huang Z."/>
            <person name="Berger S.L."/>
            <person name="Reinberg D."/>
            <person name="Wang J."/>
            <person name="Liebig J."/>
        </authorList>
    </citation>
    <scope>NUCLEOTIDE SEQUENCE [LARGE SCALE GENOMIC DNA]</scope>
    <source>
        <strain evidence="1 2">R22 G/1</strain>
    </source>
</reference>
<keyword evidence="2" id="KW-1185">Reference proteome</keyword>
<dbReference type="EMBL" id="GL453312">
    <property type="protein sequence ID" value="EFN76234.1"/>
    <property type="molecule type" value="Genomic_DNA"/>
</dbReference>
<dbReference type="PANTHER" id="PTHR47326">
    <property type="entry name" value="TRANSPOSABLE ELEMENT TC3 TRANSPOSASE-LIKE PROTEIN"/>
    <property type="match status" value="1"/>
</dbReference>